<reference evidence="1" key="1">
    <citation type="submission" date="2017-02" db="EMBL/GenBank/DDBJ databases">
        <title>Delving into the versatile metabolic prowess of the omnipresent phylum Bacteroidetes.</title>
        <authorList>
            <person name="Nobu M.K."/>
            <person name="Mei R."/>
            <person name="Narihiro T."/>
            <person name="Kuroda K."/>
            <person name="Liu W.-T."/>
        </authorList>
    </citation>
    <scope>NUCLEOTIDE SEQUENCE</scope>
    <source>
        <strain evidence="1">ADurb.Bin160</strain>
    </source>
</reference>
<dbReference type="Proteomes" id="UP000485621">
    <property type="component" value="Unassembled WGS sequence"/>
</dbReference>
<comment type="caution">
    <text evidence="1">The sequence shown here is derived from an EMBL/GenBank/DDBJ whole genome shotgun (WGS) entry which is preliminary data.</text>
</comment>
<gene>
    <name evidence="1" type="ORF">BWY04_01034</name>
</gene>
<name>A0A1V5ZM55_9BACT</name>
<proteinExistence type="predicted"/>
<protein>
    <submittedName>
        <fullName evidence="1">Uncharacterized protein</fullName>
    </submittedName>
</protein>
<sequence length="130" mass="15413">MITIDQEARKNSNLPINFDFMAEHYKTNNGLFVFVSPYLWTIEKNLFYLLNNSDQKKFDLKYRFKPSYLSFDEYGTIVLDKLLMYVNGILCVEDFSLDTIMIPKFQAITDILEDKFSNFTEFDNLIGVNW</sequence>
<accession>A0A1V5ZM55</accession>
<dbReference type="EMBL" id="MWDB01000023">
    <property type="protein sequence ID" value="OQB41148.1"/>
    <property type="molecule type" value="Genomic_DNA"/>
</dbReference>
<evidence type="ECO:0000313" key="1">
    <source>
        <dbReference type="EMBL" id="OQB41148.1"/>
    </source>
</evidence>
<dbReference type="AlphaFoldDB" id="A0A1V5ZM55"/>
<organism evidence="1">
    <name type="scientific">candidate division CPR1 bacterium ADurb.Bin160</name>
    <dbReference type="NCBI Taxonomy" id="1852826"/>
    <lineage>
        <taxon>Bacteria</taxon>
        <taxon>candidate division CPR1</taxon>
    </lineage>
</organism>